<dbReference type="EMBL" id="JACHHG010000005">
    <property type="protein sequence ID" value="MBB6098184.1"/>
    <property type="molecule type" value="Genomic_DNA"/>
</dbReference>
<dbReference type="Proteomes" id="UP000569951">
    <property type="component" value="Unassembled WGS sequence"/>
</dbReference>
<keyword evidence="1" id="KW-0472">Membrane</keyword>
<keyword evidence="3" id="KW-1185">Reference proteome</keyword>
<keyword evidence="1" id="KW-0812">Transmembrane</keyword>
<evidence type="ECO:0000313" key="3">
    <source>
        <dbReference type="Proteomes" id="UP000569951"/>
    </source>
</evidence>
<evidence type="ECO:0000256" key="1">
    <source>
        <dbReference type="SAM" id="Phobius"/>
    </source>
</evidence>
<accession>A0A841HZS4</accession>
<reference evidence="2 3" key="1">
    <citation type="submission" date="2020-08" db="EMBL/GenBank/DDBJ databases">
        <title>Genomic Encyclopedia of Type Strains, Phase IV (KMG-IV): sequencing the most valuable type-strain genomes for metagenomic binning, comparative biology and taxonomic classification.</title>
        <authorList>
            <person name="Goeker M."/>
        </authorList>
    </citation>
    <scope>NUCLEOTIDE SEQUENCE [LARGE SCALE GENOMIC DNA]</scope>
    <source>
        <strain evidence="2 3">DSM 21458</strain>
    </source>
</reference>
<dbReference type="RefSeq" id="WP_281376993.1">
    <property type="nucleotide sequence ID" value="NZ_JACHHG010000005.1"/>
</dbReference>
<dbReference type="AlphaFoldDB" id="A0A841HZS4"/>
<gene>
    <name evidence="2" type="ORF">HNR42_001609</name>
</gene>
<comment type="caution">
    <text evidence="2">The sequence shown here is derived from an EMBL/GenBank/DDBJ whole genome shotgun (WGS) entry which is preliminary data.</text>
</comment>
<proteinExistence type="predicted"/>
<name>A0A841HZS4_9DEIO</name>
<keyword evidence="1" id="KW-1133">Transmembrane helix</keyword>
<sequence>MQDYSVFVAWVYGLSALILIGYLVYLYRGLRRERALEDHRS</sequence>
<feature type="transmembrane region" description="Helical" evidence="1">
    <location>
        <begin position="6"/>
        <end position="27"/>
    </location>
</feature>
<evidence type="ECO:0000313" key="2">
    <source>
        <dbReference type="EMBL" id="MBB6098184.1"/>
    </source>
</evidence>
<organism evidence="2 3">
    <name type="scientific">Deinobacterium chartae</name>
    <dbReference type="NCBI Taxonomy" id="521158"/>
    <lineage>
        <taxon>Bacteria</taxon>
        <taxon>Thermotogati</taxon>
        <taxon>Deinococcota</taxon>
        <taxon>Deinococci</taxon>
        <taxon>Deinococcales</taxon>
        <taxon>Deinococcaceae</taxon>
        <taxon>Deinobacterium</taxon>
    </lineage>
</organism>
<protein>
    <submittedName>
        <fullName evidence="2">Cbb3-type cytochrome oxidase subunit 3</fullName>
    </submittedName>
</protein>